<feature type="transmembrane region" description="Helical" evidence="1">
    <location>
        <begin position="89"/>
        <end position="108"/>
    </location>
</feature>
<evidence type="ECO:0000313" key="3">
    <source>
        <dbReference type="Proteomes" id="UP000615755"/>
    </source>
</evidence>
<feature type="transmembrane region" description="Helical" evidence="1">
    <location>
        <begin position="138"/>
        <end position="166"/>
    </location>
</feature>
<sequence length="186" mass="21164">MKDRQLERIRNSLLIIVVIFQICHLSWEYFNGGIVTHHILMRSDLPGISNWWGLIILPSLVFITFIRIKRRLLTRAHEALSLSDFYRNILIGFMGMLLVSLLASLAFSFGLQNIAVYMLMGLMITALFIPLHKVECILGYVMGAAFFTGPVIPFIGVVLFSTVSVLSHYCFKPLLLRFKSVKKDAV</sequence>
<keyword evidence="1" id="KW-0472">Membrane</keyword>
<comment type="caution">
    <text evidence="2">The sequence shown here is derived from an EMBL/GenBank/DDBJ whole genome shotgun (WGS) entry which is preliminary data.</text>
</comment>
<dbReference type="EMBL" id="AQGV01000012">
    <property type="protein sequence ID" value="MBE0367967.1"/>
    <property type="molecule type" value="Genomic_DNA"/>
</dbReference>
<gene>
    <name evidence="2" type="ORF">PAUR_a1453</name>
</gene>
<feature type="transmembrane region" description="Helical" evidence="1">
    <location>
        <begin position="114"/>
        <end position="131"/>
    </location>
</feature>
<dbReference type="RefSeq" id="WP_225738315.1">
    <property type="nucleotide sequence ID" value="NZ_AQGV01000012.1"/>
</dbReference>
<feature type="transmembrane region" description="Helical" evidence="1">
    <location>
        <begin position="12"/>
        <end position="30"/>
    </location>
</feature>
<keyword evidence="1" id="KW-1133">Transmembrane helix</keyword>
<proteinExistence type="predicted"/>
<accession>A0ABR9EB48</accession>
<feature type="transmembrane region" description="Helical" evidence="1">
    <location>
        <begin position="50"/>
        <end position="68"/>
    </location>
</feature>
<keyword evidence="1" id="KW-0812">Transmembrane</keyword>
<keyword evidence="3" id="KW-1185">Reference proteome</keyword>
<organism evidence="2 3">
    <name type="scientific">Pseudoalteromonas aurantia 208</name>
    <dbReference type="NCBI Taxonomy" id="1314867"/>
    <lineage>
        <taxon>Bacteria</taxon>
        <taxon>Pseudomonadati</taxon>
        <taxon>Pseudomonadota</taxon>
        <taxon>Gammaproteobacteria</taxon>
        <taxon>Alteromonadales</taxon>
        <taxon>Pseudoalteromonadaceae</taxon>
        <taxon>Pseudoalteromonas</taxon>
    </lineage>
</organism>
<evidence type="ECO:0000256" key="1">
    <source>
        <dbReference type="SAM" id="Phobius"/>
    </source>
</evidence>
<evidence type="ECO:0000313" key="2">
    <source>
        <dbReference type="EMBL" id="MBE0367967.1"/>
    </source>
</evidence>
<dbReference type="Proteomes" id="UP000615755">
    <property type="component" value="Unassembled WGS sequence"/>
</dbReference>
<protein>
    <submittedName>
        <fullName evidence="2">Uncharacterized protein</fullName>
    </submittedName>
</protein>
<name>A0ABR9EB48_9GAMM</name>
<reference evidence="2 3" key="1">
    <citation type="submission" date="2015-03" db="EMBL/GenBank/DDBJ databases">
        <title>Genome sequence of Pseudoalteromonas aurantia.</title>
        <authorList>
            <person name="Xie B.-B."/>
            <person name="Rong J.-C."/>
            <person name="Qin Q.-L."/>
            <person name="Zhang Y.-Z."/>
        </authorList>
    </citation>
    <scope>NUCLEOTIDE SEQUENCE [LARGE SCALE GENOMIC DNA]</scope>
    <source>
        <strain evidence="2 3">208</strain>
    </source>
</reference>